<dbReference type="STRING" id="765440.A0A0C3BKW7"/>
<dbReference type="AlphaFoldDB" id="A0A0C3BKW7"/>
<evidence type="ECO:0000313" key="3">
    <source>
        <dbReference type="EMBL" id="KIM77982.1"/>
    </source>
</evidence>
<sequence length="459" mass="51695">TVAERYAAKSILLGSFFFLRGAGGRSTITRLIPTLAYQLSNSLPATEPLIRDVIRGEPAITRQSLKHQFKTLIVEPMLAARKTTRSRKTKYLVIVIDALDECDDKDLMREFIEVVIGAFQENNQLPFRVVVTSTVEEHIRQKLETPAARSVTHCLSLQDFDARSDIDKFFRVCFSNIYGENHRVMQNVSLPWPSKSDLNALVKKSDGLFIVAATLMNFIRGESGLPQEKLQRALSAETGLDTMYAQVFSRVAYDPNFHRVIGTIVLLRASLSITFLGELLQLQTAHIVQTLLGTQSIMMIPEGDDQPIQSFHTSLGDFLTVESRSAKFFINPPIRHLFITVDCLVAMAMRPSGGIVYSGGQKYGCLNWCYHLHQGFVEARDNSFDLLSKTSLTNHLKDFASQSHHLWVNTLIHTGWQIGMRDLNSALLILKQFPQCPPDLLLVLEDIKTKTELVCVLLW</sequence>
<protein>
    <recommendedName>
        <fullName evidence="2">Nephrocystin 3-like N-terminal domain-containing protein</fullName>
    </recommendedName>
</protein>
<keyword evidence="4" id="KW-1185">Reference proteome</keyword>
<name>A0A0C3BKW7_PILCF</name>
<dbReference type="HOGENOM" id="CLU_000288_6_10_1"/>
<feature type="non-terminal residue" evidence="3">
    <location>
        <position position="1"/>
    </location>
</feature>
<dbReference type="InParanoid" id="A0A0C3BKW7"/>
<evidence type="ECO:0000313" key="4">
    <source>
        <dbReference type="Proteomes" id="UP000054166"/>
    </source>
</evidence>
<feature type="domain" description="Nephrocystin 3-like N-terminal" evidence="2">
    <location>
        <begin position="2"/>
        <end position="133"/>
    </location>
</feature>
<evidence type="ECO:0000259" key="2">
    <source>
        <dbReference type="Pfam" id="PF24883"/>
    </source>
</evidence>
<dbReference type="PANTHER" id="PTHR10039">
    <property type="entry name" value="AMELOGENIN"/>
    <property type="match status" value="1"/>
</dbReference>
<proteinExistence type="predicted"/>
<dbReference type="InterPro" id="IPR056884">
    <property type="entry name" value="NPHP3-like_N"/>
</dbReference>
<dbReference type="EMBL" id="KN833020">
    <property type="protein sequence ID" value="KIM77982.1"/>
    <property type="molecule type" value="Genomic_DNA"/>
</dbReference>
<evidence type="ECO:0000256" key="1">
    <source>
        <dbReference type="ARBA" id="ARBA00022737"/>
    </source>
</evidence>
<keyword evidence="1" id="KW-0677">Repeat</keyword>
<reference evidence="3 4" key="1">
    <citation type="submission" date="2014-04" db="EMBL/GenBank/DDBJ databases">
        <authorList>
            <consortium name="DOE Joint Genome Institute"/>
            <person name="Kuo A."/>
            <person name="Tarkka M."/>
            <person name="Buscot F."/>
            <person name="Kohler A."/>
            <person name="Nagy L.G."/>
            <person name="Floudas D."/>
            <person name="Copeland A."/>
            <person name="Barry K.W."/>
            <person name="Cichocki N."/>
            <person name="Veneault-Fourrey C."/>
            <person name="LaButti K."/>
            <person name="Lindquist E.A."/>
            <person name="Lipzen A."/>
            <person name="Lundell T."/>
            <person name="Morin E."/>
            <person name="Murat C."/>
            <person name="Sun H."/>
            <person name="Tunlid A."/>
            <person name="Henrissat B."/>
            <person name="Grigoriev I.V."/>
            <person name="Hibbett D.S."/>
            <person name="Martin F."/>
            <person name="Nordberg H.P."/>
            <person name="Cantor M.N."/>
            <person name="Hua S.X."/>
        </authorList>
    </citation>
    <scope>NUCLEOTIDE SEQUENCE [LARGE SCALE GENOMIC DNA]</scope>
    <source>
        <strain evidence="3 4">F 1598</strain>
    </source>
</reference>
<accession>A0A0C3BKW7</accession>
<organism evidence="3 4">
    <name type="scientific">Piloderma croceum (strain F 1598)</name>
    <dbReference type="NCBI Taxonomy" id="765440"/>
    <lineage>
        <taxon>Eukaryota</taxon>
        <taxon>Fungi</taxon>
        <taxon>Dikarya</taxon>
        <taxon>Basidiomycota</taxon>
        <taxon>Agaricomycotina</taxon>
        <taxon>Agaricomycetes</taxon>
        <taxon>Agaricomycetidae</taxon>
        <taxon>Atheliales</taxon>
        <taxon>Atheliaceae</taxon>
        <taxon>Piloderma</taxon>
    </lineage>
</organism>
<dbReference type="Proteomes" id="UP000054166">
    <property type="component" value="Unassembled WGS sequence"/>
</dbReference>
<gene>
    <name evidence="3" type="ORF">PILCRDRAFT_11641</name>
</gene>
<dbReference type="Pfam" id="PF24883">
    <property type="entry name" value="NPHP3_N"/>
    <property type="match status" value="1"/>
</dbReference>
<dbReference type="OrthoDB" id="5967843at2759"/>
<reference evidence="4" key="2">
    <citation type="submission" date="2015-01" db="EMBL/GenBank/DDBJ databases">
        <title>Evolutionary Origins and Diversification of the Mycorrhizal Mutualists.</title>
        <authorList>
            <consortium name="DOE Joint Genome Institute"/>
            <consortium name="Mycorrhizal Genomics Consortium"/>
            <person name="Kohler A."/>
            <person name="Kuo A."/>
            <person name="Nagy L.G."/>
            <person name="Floudas D."/>
            <person name="Copeland A."/>
            <person name="Barry K.W."/>
            <person name="Cichocki N."/>
            <person name="Veneault-Fourrey C."/>
            <person name="LaButti K."/>
            <person name="Lindquist E.A."/>
            <person name="Lipzen A."/>
            <person name="Lundell T."/>
            <person name="Morin E."/>
            <person name="Murat C."/>
            <person name="Riley R."/>
            <person name="Ohm R."/>
            <person name="Sun H."/>
            <person name="Tunlid A."/>
            <person name="Henrissat B."/>
            <person name="Grigoriev I.V."/>
            <person name="Hibbett D.S."/>
            <person name="Martin F."/>
        </authorList>
    </citation>
    <scope>NUCLEOTIDE SEQUENCE [LARGE SCALE GENOMIC DNA]</scope>
    <source>
        <strain evidence="4">F 1598</strain>
    </source>
</reference>